<dbReference type="InterPro" id="IPR029062">
    <property type="entry name" value="Class_I_gatase-like"/>
</dbReference>
<evidence type="ECO:0000313" key="2">
    <source>
        <dbReference type="Proteomes" id="UP000002574"/>
    </source>
</evidence>
<keyword evidence="2" id="KW-1185">Reference proteome</keyword>
<dbReference type="eggNOG" id="COG0726">
    <property type="taxonomic scope" value="Bacteria"/>
</dbReference>
<dbReference type="OrthoDB" id="1717819at2"/>
<dbReference type="PATRIC" id="fig|608538.5.peg.270"/>
<dbReference type="InterPro" id="IPR011330">
    <property type="entry name" value="Glyco_hydro/deAcase_b/a-brl"/>
</dbReference>
<reference evidence="1 2" key="1">
    <citation type="journal article" date="2010" name="J. Bacteriol.">
        <title>Complete genome sequence of the thermophilic, obligately chemolithoautotrophic hydrogen-oxidizing bacterium Hydrogenobacter thermophilus TK-6.</title>
        <authorList>
            <person name="Arai H."/>
            <person name="Kanbe H."/>
            <person name="Ishii M."/>
            <person name="Igarashi Y."/>
        </authorList>
    </citation>
    <scope>NUCLEOTIDE SEQUENCE [LARGE SCALE GENOMIC DNA]</scope>
    <source>
        <strain evidence="2">DSM 6534 / IAM 12695 / TK-6</strain>
    </source>
</reference>
<dbReference type="STRING" id="608538.HTH_0271"/>
<dbReference type="Gene3D" id="3.20.20.370">
    <property type="entry name" value="Glycoside hydrolase/deacetylase"/>
    <property type="match status" value="1"/>
</dbReference>
<gene>
    <name evidence="1" type="ordered locus">HTH_0271</name>
</gene>
<dbReference type="AlphaFoldDB" id="D3DFY6"/>
<accession>D3DFY6</accession>
<dbReference type="KEGG" id="hth:HTH_0271"/>
<dbReference type="EMBL" id="AP011112">
    <property type="protein sequence ID" value="BAI68738.1"/>
    <property type="molecule type" value="Genomic_DNA"/>
</dbReference>
<sequence length="604" mass="69468">MRRYVLIVLTLLLLAFLFTGVKRLLSQLALERDKSLQVLLVYDKDTYQVRAFRSVLEEEGVPHRLVHINTLISTDPKTLSKTKPALLLPDGSLQYIHPDTMSWFKKYLSTGGSVFVSYDAGTKNYAGAYLKEALFTNLLGANYALYDKLRGEAYSKGYLKITDRSLEITPGKVDREKRLITGYMYGSLEYPYTKVEMRNSAGKLLAVVLDSRENKEYPVMFWERYEKGYIFYSAVPLGHLKAYSDDLVLRATLRYFLFKLLKLPHLVNTPKGKGGLVVNWHIDASIDWKSIPMMLKEGYLRKGIEYSSHITAGPFRDQPGDGLGFDACEKGREYVKMLIPYGVIGSHGGWAHNWFSENVLKGKFKEKEIYEYIKKNNDCLASITGYKIREYSAPNGVHPQPQTTEVLEKLGMVAYYYTGDSGSSPNRTFINGKMVSAKVIAFPITPFEKAASLHEMKKQGVSEEDVAMFLTRLAEYVEKTRQVRLFYSHPYDIPLYPNAILKFLDLVEEKERSKKIEVHSMSYFAEFLLRFLKTDYSFRKEGDVLKVKLKNPEGLKDISIAIPRYYGKVLSFPKEAVFISQDENYYYFYLADNPKELDFSFKFH</sequence>
<organism evidence="1 2">
    <name type="scientific">Hydrogenobacter thermophilus (strain DSM 6534 / IAM 12695 / TK-6)</name>
    <dbReference type="NCBI Taxonomy" id="608538"/>
    <lineage>
        <taxon>Bacteria</taxon>
        <taxon>Pseudomonadati</taxon>
        <taxon>Aquificota</taxon>
        <taxon>Aquificia</taxon>
        <taxon>Aquificales</taxon>
        <taxon>Aquificaceae</taxon>
        <taxon>Hydrogenobacter</taxon>
    </lineage>
</organism>
<dbReference type="RefSeq" id="WP_012962921.1">
    <property type="nucleotide sequence ID" value="NC_013799.1"/>
</dbReference>
<evidence type="ECO:0000313" key="1">
    <source>
        <dbReference type="EMBL" id="BAI68738.1"/>
    </source>
</evidence>
<protein>
    <recommendedName>
        <fullName evidence="3">NodB homology domain-containing protein</fullName>
    </recommendedName>
</protein>
<name>D3DFY6_HYDTT</name>
<dbReference type="SUPFAM" id="SSF52317">
    <property type="entry name" value="Class I glutamine amidotransferase-like"/>
    <property type="match status" value="1"/>
</dbReference>
<proteinExistence type="predicted"/>
<dbReference type="SUPFAM" id="SSF88713">
    <property type="entry name" value="Glycoside hydrolase/deacetylase"/>
    <property type="match status" value="1"/>
</dbReference>
<evidence type="ECO:0008006" key="3">
    <source>
        <dbReference type="Google" id="ProtNLM"/>
    </source>
</evidence>
<dbReference type="GO" id="GO:0005975">
    <property type="term" value="P:carbohydrate metabolic process"/>
    <property type="evidence" value="ECO:0007669"/>
    <property type="project" value="InterPro"/>
</dbReference>
<dbReference type="Proteomes" id="UP000002574">
    <property type="component" value="Chromosome"/>
</dbReference>
<dbReference type="CDD" id="cd10926">
    <property type="entry name" value="CE4_u2"/>
    <property type="match status" value="1"/>
</dbReference>
<dbReference type="Gene3D" id="3.40.50.880">
    <property type="match status" value="1"/>
</dbReference>
<dbReference type="KEGG" id="hte:Hydth_0268"/>